<dbReference type="RefSeq" id="YP_002854676.1">
    <property type="nucleotide sequence ID" value="NC_012639.1"/>
</dbReference>
<dbReference type="SMART" id="SM00486">
    <property type="entry name" value="POLBc"/>
    <property type="match status" value="1"/>
</dbReference>
<dbReference type="GO" id="GO:0003677">
    <property type="term" value="F:DNA binding"/>
    <property type="evidence" value="ECO:0007669"/>
    <property type="project" value="UniProtKB-KW"/>
</dbReference>
<keyword evidence="5" id="KW-0548">Nucleotidyltransferase</keyword>
<feature type="domain" description="DNA-directed DNA polymerase family B exonuclease" evidence="11">
    <location>
        <begin position="154"/>
        <end position="412"/>
    </location>
</feature>
<comment type="function">
    <text evidence="1">Replicates the viral genome, host DNA polymerases cannot substitute for the viral enzyme in this process.</text>
</comment>
<dbReference type="PANTHER" id="PTHR10322">
    <property type="entry name" value="DNA POLYMERASE CATALYTIC SUBUNIT"/>
    <property type="match status" value="1"/>
</dbReference>
<dbReference type="KEGG" id="vg:7804621"/>
<dbReference type="Pfam" id="PF03104">
    <property type="entry name" value="DNA_pol_B_exo1"/>
    <property type="match status" value="1"/>
</dbReference>
<sequence length="1067" mass="123125">MTAVELETDNNFSNNTPLIARRSTDISLMKWKNLKAILRANNENGVVDISADDVFRITKMAYKNNYLLIFLTGHVGEKLYQFYVEAKCDLYSYKFCYNNHVYSTCRYGCKNYKAFVMPGLRDVYMETFNVAKYKRYENGGRGGNRAPPKPLDYFLRDINRVHMQTDLKEGQYVSFQQPQKCVNNNLKCAVRDLDSLKTMFAVVPLENLKKKIAPVVMCYDIETHSKSANQFSNASSDHIISISMVMNRGGVYTFVCLYYMRRDAADDLTANNDNKVDSDKIVTVRFEDELEMLKAFFELLPLLNADCLVDYNGDKFDLPYIIERWNVLSRKGATSPFEAKRIKLADNRADEKIKINRYDLEPVEIEIQTLHDKFNNKINNHLFTYFVHVDLYQFLSSDSEHKNLENFQLNTVSNFYLQQSKVDLKYSEIIEYYNAGRVRKIIEYNIEDSVLPIKLLLKLEILDFLYTQCALLYLCTDDLLSNISHKISVVFFYLCVSNTKITASGEIVPDPYIFNKNDLNITSGRQNTRYAKNKYNDDDDCNKITVKQNCGVDLSLLKRTPIACNKIPHDAVKLCSTLTPDCNYKGGKVLSPVSGLKKWVATLDFNSLYPTIMMCEGVCFSNLFIGADNCVYLVNNVDAINPKVLKNLAKLRSEYKAKRDQQGPGSFLYHLYDTLQNAVKRIANSIYGYFGIFFIILANYITKIGRNKLMESVSKIEAMSGDHAIKQKYNLSIINFKIIYGDTDSSFIQVEFEENEIAPNNRFVVIEDIIKNFVLKKLNSTWNNVGYKMSLENVMSTLILLKKKKYCYINSENRIKYKGWLIKKDMPLFMRKTFRAVVDSYLRGHSVACGMKLLTAMMTQYYNDFYKGVDENNLSDYGFSMSYNENSTTANKKKRLSQTEATARKPVITIAKHCREILMQSGTKNLPGNGDRIPFLLIDVKGKITEKSYPLALFDLKNASTRMSWLKHMNILCNFINELIQIFGNRLEFEYYFEKICSLYTSTQLHDVKYPALSAIKKSTRNKEDGDDVENDTCLLNYTHQFKMYVKKPGKQKNYCLSVCNECLVDC</sequence>
<dbReference type="InterPro" id="IPR012337">
    <property type="entry name" value="RNaseH-like_sf"/>
</dbReference>
<proteinExistence type="inferred from homology"/>
<dbReference type="InterPro" id="IPR043502">
    <property type="entry name" value="DNA/RNA_pol_sf"/>
</dbReference>
<evidence type="ECO:0000256" key="9">
    <source>
        <dbReference type="ARBA" id="ARBA00049244"/>
    </source>
</evidence>
<dbReference type="Proteomes" id="UP000203846">
    <property type="component" value="Segment"/>
</dbReference>
<comment type="catalytic activity">
    <reaction evidence="9">
        <text>DNA(n) + a 2'-deoxyribonucleoside 5'-triphosphate = DNA(n+1) + diphosphate</text>
        <dbReference type="Rhea" id="RHEA:22508"/>
        <dbReference type="Rhea" id="RHEA-COMP:17339"/>
        <dbReference type="Rhea" id="RHEA-COMP:17340"/>
        <dbReference type="ChEBI" id="CHEBI:33019"/>
        <dbReference type="ChEBI" id="CHEBI:61560"/>
        <dbReference type="ChEBI" id="CHEBI:173112"/>
        <dbReference type="EC" id="2.7.7.7"/>
    </reaction>
</comment>
<keyword evidence="4" id="KW-0808">Transferase</keyword>
<dbReference type="InterPro" id="IPR006133">
    <property type="entry name" value="DNA-dir_DNA_pol_B_exonuc"/>
</dbReference>
<dbReference type="OrthoDB" id="165at10239"/>
<comment type="similarity">
    <text evidence="2">Belongs to the DNA polymerase type-B family.</text>
</comment>
<dbReference type="GO" id="GO:0003887">
    <property type="term" value="F:DNA-directed DNA polymerase activity"/>
    <property type="evidence" value="ECO:0007669"/>
    <property type="project" value="UniProtKB-KW"/>
</dbReference>
<keyword evidence="8" id="KW-0238">DNA-binding</keyword>
<dbReference type="Pfam" id="PF00136">
    <property type="entry name" value="DNA_pol_B"/>
    <property type="match status" value="1"/>
</dbReference>
<dbReference type="InterPro" id="IPR006172">
    <property type="entry name" value="DNA-dir_DNA_pol_B"/>
</dbReference>
<dbReference type="Gene3D" id="3.30.420.10">
    <property type="entry name" value="Ribonuclease H-like superfamily/Ribonuclease H"/>
    <property type="match status" value="1"/>
</dbReference>
<dbReference type="InterPro" id="IPR036397">
    <property type="entry name" value="RNaseH_sf"/>
</dbReference>
<dbReference type="SUPFAM" id="SSF56672">
    <property type="entry name" value="DNA/RNA polymerases"/>
    <property type="match status" value="1"/>
</dbReference>
<keyword evidence="7" id="KW-1194">Viral DNA replication</keyword>
<evidence type="ECO:0000256" key="6">
    <source>
        <dbReference type="ARBA" id="ARBA00022932"/>
    </source>
</evidence>
<keyword evidence="13" id="KW-1185">Reference proteome</keyword>
<dbReference type="InterPro" id="IPR023211">
    <property type="entry name" value="DNA_pol_palm_dom_sf"/>
</dbReference>
<dbReference type="GO" id="GO:0006261">
    <property type="term" value="P:DNA-templated DNA replication"/>
    <property type="evidence" value="ECO:0007669"/>
    <property type="project" value="TreeGrafter"/>
</dbReference>
<reference evidence="12 13" key="1">
    <citation type="journal article" date="2009" name="Virus Genes">
        <title>Morphology and genome of Euproctis pseudoconspersa nucleopolyhedrovirus.</title>
        <authorList>
            <person name="Tang X.D."/>
            <person name="Xiao Q."/>
            <person name="Ma X.C."/>
            <person name="Zhu Z.R."/>
            <person name="Zhang C.X."/>
        </authorList>
    </citation>
    <scope>NUCLEOTIDE SEQUENCE [LARGE SCALE GENOMIC DNA]</scope>
    <source>
        <strain evidence="12 13">Hangzhou</strain>
    </source>
</reference>
<dbReference type="EMBL" id="FJ227128">
    <property type="protein sequence ID" value="ACO53516.1"/>
    <property type="molecule type" value="Genomic_DNA"/>
</dbReference>
<evidence type="ECO:0000256" key="4">
    <source>
        <dbReference type="ARBA" id="ARBA00022679"/>
    </source>
</evidence>
<evidence type="ECO:0000256" key="3">
    <source>
        <dbReference type="ARBA" id="ARBA00012417"/>
    </source>
</evidence>
<dbReference type="EC" id="2.7.7.7" evidence="3"/>
<evidence type="ECO:0000256" key="5">
    <source>
        <dbReference type="ARBA" id="ARBA00022695"/>
    </source>
</evidence>
<dbReference type="PRINTS" id="PR00106">
    <property type="entry name" value="DNAPOLB"/>
</dbReference>
<dbReference type="PANTHER" id="PTHR10322:SF23">
    <property type="entry name" value="DNA POLYMERASE DELTA CATALYTIC SUBUNIT"/>
    <property type="match status" value="1"/>
</dbReference>
<evidence type="ECO:0000313" key="12">
    <source>
        <dbReference type="EMBL" id="ACO53516.1"/>
    </source>
</evidence>
<evidence type="ECO:0000256" key="2">
    <source>
        <dbReference type="ARBA" id="ARBA00005755"/>
    </source>
</evidence>
<evidence type="ECO:0000256" key="1">
    <source>
        <dbReference type="ARBA" id="ARBA00002701"/>
    </source>
</evidence>
<protein>
    <recommendedName>
        <fullName evidence="3">DNA-directed DNA polymerase</fullName>
        <ecNumber evidence="3">2.7.7.7</ecNumber>
    </recommendedName>
</protein>
<name>C3TWX4_9ABAC</name>
<feature type="domain" description="DNA-directed DNA polymerase family B multifunctional" evidence="10">
    <location>
        <begin position="577"/>
        <end position="958"/>
    </location>
</feature>
<keyword evidence="6" id="KW-0239">DNA-directed DNA polymerase</keyword>
<evidence type="ECO:0000256" key="7">
    <source>
        <dbReference type="ARBA" id="ARBA00023109"/>
    </source>
</evidence>
<evidence type="ECO:0000259" key="11">
    <source>
        <dbReference type="Pfam" id="PF03104"/>
    </source>
</evidence>
<evidence type="ECO:0000259" key="10">
    <source>
        <dbReference type="Pfam" id="PF00136"/>
    </source>
</evidence>
<dbReference type="Gene3D" id="3.90.1600.10">
    <property type="entry name" value="Palm domain of DNA polymerase"/>
    <property type="match status" value="1"/>
</dbReference>
<keyword evidence="7" id="KW-0235">DNA replication</keyword>
<dbReference type="GO" id="GO:0039693">
    <property type="term" value="P:viral DNA genome replication"/>
    <property type="evidence" value="ECO:0007669"/>
    <property type="project" value="UniProtKB-KW"/>
</dbReference>
<evidence type="ECO:0000256" key="8">
    <source>
        <dbReference type="ARBA" id="ARBA00023125"/>
    </source>
</evidence>
<dbReference type="InterPro" id="IPR006134">
    <property type="entry name" value="DNA-dir_DNA_pol_B_multi_dom"/>
</dbReference>
<dbReference type="SUPFAM" id="SSF53098">
    <property type="entry name" value="Ribonuclease H-like"/>
    <property type="match status" value="1"/>
</dbReference>
<dbReference type="GO" id="GO:0000166">
    <property type="term" value="F:nucleotide binding"/>
    <property type="evidence" value="ECO:0007669"/>
    <property type="project" value="InterPro"/>
</dbReference>
<dbReference type="Gene3D" id="1.10.287.690">
    <property type="entry name" value="Helix hairpin bin"/>
    <property type="match status" value="1"/>
</dbReference>
<dbReference type="InterPro" id="IPR050240">
    <property type="entry name" value="DNA_pol_type-B"/>
</dbReference>
<evidence type="ECO:0000313" key="13">
    <source>
        <dbReference type="Proteomes" id="UP000203846"/>
    </source>
</evidence>
<dbReference type="GeneID" id="7804621"/>
<accession>C3TWX4</accession>
<organism evidence="12 13">
    <name type="scientific">Euproctis pseudoconspersa nucleopolyhedrovirus</name>
    <dbReference type="NCBI Taxonomy" id="307467"/>
    <lineage>
        <taxon>Viruses</taxon>
        <taxon>Viruses incertae sedis</taxon>
        <taxon>Naldaviricetes</taxon>
        <taxon>Lefavirales</taxon>
        <taxon>Baculoviridae</taxon>
        <taxon>Alphabaculovirus</taxon>
        <taxon>Alphabaculovirus eupseudoconspersae</taxon>
    </lineage>
</organism>